<name>A0A842I0K4_9SPHN</name>
<reference evidence="3 4" key="1">
    <citation type="submission" date="2020-08" db="EMBL/GenBank/DDBJ databases">
        <title>Draft genome sequence of Parasphingopyxis sp. GrpM-11.</title>
        <authorList>
            <person name="Oh J."/>
            <person name="Roh D.-H."/>
        </authorList>
    </citation>
    <scope>NUCLEOTIDE SEQUENCE [LARGE SCALE GENOMIC DNA]</scope>
    <source>
        <strain evidence="3 4">GrpM-11</strain>
    </source>
</reference>
<proteinExistence type="inferred from homology"/>
<dbReference type="EMBL" id="JACJVJ010000002">
    <property type="protein sequence ID" value="MBC2778221.1"/>
    <property type="molecule type" value="Genomic_DNA"/>
</dbReference>
<keyword evidence="1" id="KW-0813">Transport</keyword>
<accession>A0A842I0K4</accession>
<organism evidence="3 4">
    <name type="scientific">Parasphingopyxis marina</name>
    <dbReference type="NCBI Taxonomy" id="2761622"/>
    <lineage>
        <taxon>Bacteria</taxon>
        <taxon>Pseudomonadati</taxon>
        <taxon>Pseudomonadota</taxon>
        <taxon>Alphaproteobacteria</taxon>
        <taxon>Sphingomonadales</taxon>
        <taxon>Sphingomonadaceae</taxon>
        <taxon>Parasphingopyxis</taxon>
    </lineage>
</organism>
<keyword evidence="2" id="KW-0812">Transmembrane</keyword>
<dbReference type="AlphaFoldDB" id="A0A842I0K4"/>
<evidence type="ECO:0000256" key="2">
    <source>
        <dbReference type="SAM" id="Phobius"/>
    </source>
</evidence>
<dbReference type="GO" id="GO:0045259">
    <property type="term" value="C:proton-transporting ATP synthase complex"/>
    <property type="evidence" value="ECO:0007669"/>
    <property type="project" value="UniProtKB-UniRule"/>
</dbReference>
<keyword evidence="1" id="KW-0375">Hydrogen ion transport</keyword>
<dbReference type="Proteomes" id="UP000564378">
    <property type="component" value="Unassembled WGS sequence"/>
</dbReference>
<comment type="similarity">
    <text evidence="1">Belongs to the bacterial AtpI family.</text>
</comment>
<keyword evidence="2" id="KW-1133">Transmembrane helix</keyword>
<dbReference type="InterPro" id="IPR032820">
    <property type="entry name" value="ATPase_put"/>
</dbReference>
<dbReference type="InterPro" id="IPR016989">
    <property type="entry name" value="Atp1_alphaprobac"/>
</dbReference>
<comment type="function">
    <text evidence="1">A possible function for this protein is to guide the assembly of the membrane sector of the ATPase enzyme complex.</text>
</comment>
<dbReference type="GO" id="GO:1902600">
    <property type="term" value="P:proton transmembrane transport"/>
    <property type="evidence" value="ECO:0007669"/>
    <property type="project" value="UniProtKB-KW"/>
</dbReference>
<keyword evidence="4" id="KW-1185">Reference proteome</keyword>
<feature type="transmembrane region" description="Helical" evidence="2">
    <location>
        <begin position="78"/>
        <end position="98"/>
    </location>
</feature>
<comment type="caution">
    <text evidence="3">The sequence shown here is derived from an EMBL/GenBank/DDBJ whole genome shotgun (WGS) entry which is preliminary data.</text>
</comment>
<protein>
    <recommendedName>
        <fullName evidence="1">ATP synthase protein I</fullName>
    </recommendedName>
</protein>
<evidence type="ECO:0000313" key="4">
    <source>
        <dbReference type="Proteomes" id="UP000564378"/>
    </source>
</evidence>
<dbReference type="RefSeq" id="WP_185801493.1">
    <property type="nucleotide sequence ID" value="NZ_JACJVJ010000002.1"/>
</dbReference>
<dbReference type="Pfam" id="PF09527">
    <property type="entry name" value="ATPase_gene1"/>
    <property type="match status" value="1"/>
</dbReference>
<evidence type="ECO:0000256" key="1">
    <source>
        <dbReference type="PIRNR" id="PIRNR032126"/>
    </source>
</evidence>
<dbReference type="PIRSF" id="PIRSF032126">
    <property type="entry name" value="F0F1_ATP_synthase_subunit_I"/>
    <property type="match status" value="1"/>
</dbReference>
<evidence type="ECO:0000313" key="3">
    <source>
        <dbReference type="EMBL" id="MBC2778221.1"/>
    </source>
</evidence>
<keyword evidence="1" id="KW-0406">Ion transport</keyword>
<sequence>MAENEPGRDSFVAEDSRLQSLEKRLQAAQRAEEVRSGRNEQSSGNGMNVASRAVSELIGGPVGGAVVGWLFDWLFGTYPWFLMGMMFLGFVVAVVNVYRMTSKPPQ</sequence>
<keyword evidence="1 2" id="KW-0472">Membrane</keyword>
<gene>
    <name evidence="3" type="ORF">H6P80_11395</name>
</gene>